<protein>
    <recommendedName>
        <fullName evidence="3">Pyocin activator protein PrtN</fullName>
    </recommendedName>
</protein>
<dbReference type="AlphaFoldDB" id="A0A3S0QSZ9"/>
<reference evidence="1 2" key="1">
    <citation type="submission" date="2018-12" db="EMBL/GenBank/DDBJ databases">
        <authorList>
            <person name="Kartti S."/>
            <person name="Manni A."/>
            <person name="Chemao El Fihri M.W."/>
            <person name="Laamarti M."/>
            <person name="Temsamani L."/>
            <person name="El Jamali J.E."/>
            <person name="Ouadghiri M."/>
            <person name="Ibrahimi A."/>
            <person name="Filati-Maltouf A."/>
        </authorList>
    </citation>
    <scope>NUCLEOTIDE SEQUENCE [LARGE SCALE GENOMIC DNA]</scope>
    <source>
        <strain evidence="1 2">MDMC339</strain>
    </source>
</reference>
<evidence type="ECO:0008006" key="3">
    <source>
        <dbReference type="Google" id="ProtNLM"/>
    </source>
</evidence>
<accession>A0A3S0QSZ9</accession>
<comment type="caution">
    <text evidence="1">The sequence shown here is derived from an EMBL/GenBank/DDBJ whole genome shotgun (WGS) entry which is preliminary data.</text>
</comment>
<evidence type="ECO:0000313" key="2">
    <source>
        <dbReference type="Proteomes" id="UP000271705"/>
    </source>
</evidence>
<gene>
    <name evidence="1" type="ORF">EKL94_05245</name>
</gene>
<proteinExistence type="predicted"/>
<dbReference type="Proteomes" id="UP000271705">
    <property type="component" value="Unassembled WGS sequence"/>
</dbReference>
<dbReference type="EMBL" id="RXLZ01000010">
    <property type="protein sequence ID" value="RTQ90916.1"/>
    <property type="molecule type" value="Genomic_DNA"/>
</dbReference>
<name>A0A3S0QSZ9_STEMA</name>
<dbReference type="RefSeq" id="WP_126928267.1">
    <property type="nucleotide sequence ID" value="NZ_RXLZ01000010.1"/>
</dbReference>
<evidence type="ECO:0000313" key="1">
    <source>
        <dbReference type="EMBL" id="RTQ90916.1"/>
    </source>
</evidence>
<sequence length="73" mass="8274">MTAPGFGTFWLLYGQFGATMTIEQLRATYFPTAKLKTMANKHTAGHLPPRVGDVYDTRDVASWWDEQRQARAP</sequence>
<organism evidence="1 2">
    <name type="scientific">Stenotrophomonas maltophilia</name>
    <name type="common">Pseudomonas maltophilia</name>
    <name type="synonym">Xanthomonas maltophilia</name>
    <dbReference type="NCBI Taxonomy" id="40324"/>
    <lineage>
        <taxon>Bacteria</taxon>
        <taxon>Pseudomonadati</taxon>
        <taxon>Pseudomonadota</taxon>
        <taxon>Gammaproteobacteria</taxon>
        <taxon>Lysobacterales</taxon>
        <taxon>Lysobacteraceae</taxon>
        <taxon>Stenotrophomonas</taxon>
        <taxon>Stenotrophomonas maltophilia group</taxon>
    </lineage>
</organism>